<evidence type="ECO:0000256" key="9">
    <source>
        <dbReference type="ARBA" id="ARBA00023163"/>
    </source>
</evidence>
<dbReference type="GO" id="GO:0006357">
    <property type="term" value="P:regulation of transcription by RNA polymerase II"/>
    <property type="evidence" value="ECO:0007669"/>
    <property type="project" value="TreeGrafter"/>
</dbReference>
<dbReference type="Pfam" id="PF00096">
    <property type="entry name" value="zf-C2H2"/>
    <property type="match status" value="3"/>
</dbReference>
<keyword evidence="15" id="KW-1185">Reference proteome</keyword>
<dbReference type="FunFam" id="3.30.160.60:FF:000100">
    <property type="entry name" value="Zinc finger 45-like"/>
    <property type="match status" value="1"/>
</dbReference>
<reference evidence="14" key="1">
    <citation type="submission" date="2025-08" db="UniProtKB">
        <authorList>
            <consortium name="Ensembl"/>
        </authorList>
    </citation>
    <scope>IDENTIFICATION</scope>
</reference>
<dbReference type="GO" id="GO:0003700">
    <property type="term" value="F:DNA-binding transcription factor activity"/>
    <property type="evidence" value="ECO:0007669"/>
    <property type="project" value="TreeGrafter"/>
</dbReference>
<evidence type="ECO:0000256" key="7">
    <source>
        <dbReference type="ARBA" id="ARBA00023015"/>
    </source>
</evidence>
<dbReference type="FunFam" id="3.30.160.60:FF:000218">
    <property type="entry name" value="Zinc finger protein 10"/>
    <property type="match status" value="1"/>
</dbReference>
<dbReference type="Pfam" id="PF23561">
    <property type="entry name" value="zf-C2H2_15"/>
    <property type="match status" value="1"/>
</dbReference>
<keyword evidence="7" id="KW-0805">Transcription regulation</keyword>
<comment type="subcellular location">
    <subcellularLocation>
        <location evidence="2">Nucleus</location>
    </subcellularLocation>
</comment>
<dbReference type="InterPro" id="IPR036236">
    <property type="entry name" value="Znf_C2H2_sf"/>
</dbReference>
<evidence type="ECO:0000256" key="8">
    <source>
        <dbReference type="ARBA" id="ARBA00023125"/>
    </source>
</evidence>
<sequence>MFSWIRNYMAEECARLSALLVFKIKCLGFTKALQSCACSSLFTSIYAEAKESPLWSSSCCSYLSNVLHGEREDVRQHSELEEGEEECKTQTHNESINDGKMNEDQAKNEHLEEQSCQLHPSTPFFQKKEKLAQKEDLNTDLSSTEGQESINSRFWPLDTSEPQSLSVPKLPLPSHLDNNCDGEIWLLCRICGKSFNELAKLMCHELVHGQEKVRNSMSLCGEIGPDGKIPHDAEGGKAQSKEKPYQCTICGKRFRWQSHLVIHLGSHTGEREFRCTECGKSFRQKASLECHLRCHTGERPYECTECGKDFTLKSSLVKHARTHTGERPYECPECGKDFKQKYGLVAHLRCHTGERPHKCEECGKDFIHRSSLVKHFRWHMVEKPYKCRECGKFFKEKAEMDSHMCCQGEEYCI</sequence>
<dbReference type="PROSITE" id="PS00028">
    <property type="entry name" value="ZINC_FINGER_C2H2_1"/>
    <property type="match status" value="6"/>
</dbReference>
<keyword evidence="6" id="KW-0862">Zinc</keyword>
<dbReference type="PANTHER" id="PTHR24390:SF159">
    <property type="entry name" value="GROWTH FACTOR INDEPENDENT 1 TRANSCRIPTIONAL REPRESSOR"/>
    <property type="match status" value="1"/>
</dbReference>
<dbReference type="PROSITE" id="PS50157">
    <property type="entry name" value="ZINC_FINGER_C2H2_2"/>
    <property type="match status" value="7"/>
</dbReference>
<evidence type="ECO:0000256" key="5">
    <source>
        <dbReference type="ARBA" id="ARBA00022771"/>
    </source>
</evidence>
<evidence type="ECO:0000313" key="15">
    <source>
        <dbReference type="Proteomes" id="UP000694388"/>
    </source>
</evidence>
<dbReference type="PANTHER" id="PTHR24390">
    <property type="entry name" value="ZINC FINGER PROTEIN"/>
    <property type="match status" value="1"/>
</dbReference>
<evidence type="ECO:0000259" key="13">
    <source>
        <dbReference type="PROSITE" id="PS50157"/>
    </source>
</evidence>
<evidence type="ECO:0000256" key="6">
    <source>
        <dbReference type="ARBA" id="ARBA00022833"/>
    </source>
</evidence>
<dbReference type="Ensembl" id="ENSEBUT00000028346.1">
    <property type="protein sequence ID" value="ENSEBUP00000027770.1"/>
    <property type="gene ID" value="ENSEBUG00000016988.1"/>
</dbReference>
<keyword evidence="3" id="KW-0479">Metal-binding</keyword>
<feature type="domain" description="C2H2-type" evidence="13">
    <location>
        <begin position="245"/>
        <end position="272"/>
    </location>
</feature>
<dbReference type="FunFam" id="3.30.160.60:FF:002343">
    <property type="entry name" value="Zinc finger protein 33A"/>
    <property type="match status" value="1"/>
</dbReference>
<feature type="domain" description="C2H2-type" evidence="13">
    <location>
        <begin position="357"/>
        <end position="384"/>
    </location>
</feature>
<dbReference type="InterPro" id="IPR056436">
    <property type="entry name" value="Znf-C2H2_ZIC1-5/GLI1-3-like"/>
</dbReference>
<dbReference type="FunFam" id="3.30.160.60:FF:000322">
    <property type="entry name" value="GDNF-inducible zinc finger protein 1"/>
    <property type="match status" value="1"/>
</dbReference>
<dbReference type="Gene3D" id="3.30.160.60">
    <property type="entry name" value="Classic Zinc Finger"/>
    <property type="match status" value="6"/>
</dbReference>
<dbReference type="GO" id="GO:0008270">
    <property type="term" value="F:zinc ion binding"/>
    <property type="evidence" value="ECO:0007669"/>
    <property type="project" value="UniProtKB-KW"/>
</dbReference>
<keyword evidence="5 11" id="KW-0863">Zinc-finger</keyword>
<dbReference type="GO" id="GO:0005634">
    <property type="term" value="C:nucleus"/>
    <property type="evidence" value="ECO:0007669"/>
    <property type="project" value="UniProtKB-SubCell"/>
</dbReference>
<feature type="domain" description="C2H2-type" evidence="13">
    <location>
        <begin position="385"/>
        <end position="404"/>
    </location>
</feature>
<dbReference type="FunFam" id="3.30.160.60:FF:000097">
    <property type="entry name" value="Zinc finger protein"/>
    <property type="match status" value="1"/>
</dbReference>
<reference evidence="14" key="2">
    <citation type="submission" date="2025-09" db="UniProtKB">
        <authorList>
            <consortium name="Ensembl"/>
        </authorList>
    </citation>
    <scope>IDENTIFICATION</scope>
</reference>
<evidence type="ECO:0000256" key="3">
    <source>
        <dbReference type="ARBA" id="ARBA00022723"/>
    </source>
</evidence>
<dbReference type="SUPFAM" id="SSF57667">
    <property type="entry name" value="beta-beta-alpha zinc fingers"/>
    <property type="match status" value="3"/>
</dbReference>
<feature type="domain" description="C2H2-type" evidence="13">
    <location>
        <begin position="186"/>
        <end position="213"/>
    </location>
</feature>
<organism evidence="14 15">
    <name type="scientific">Eptatretus burgeri</name>
    <name type="common">Inshore hagfish</name>
    <dbReference type="NCBI Taxonomy" id="7764"/>
    <lineage>
        <taxon>Eukaryota</taxon>
        <taxon>Metazoa</taxon>
        <taxon>Chordata</taxon>
        <taxon>Craniata</taxon>
        <taxon>Vertebrata</taxon>
        <taxon>Cyclostomata</taxon>
        <taxon>Myxini</taxon>
        <taxon>Myxiniformes</taxon>
        <taxon>Myxinidae</taxon>
        <taxon>Eptatretinae</taxon>
        <taxon>Eptatretus</taxon>
    </lineage>
</organism>
<dbReference type="SMART" id="SM00355">
    <property type="entry name" value="ZnF_C2H2"/>
    <property type="match status" value="7"/>
</dbReference>
<dbReference type="FunFam" id="3.30.160.60:FF:000295">
    <property type="entry name" value="zinc finger protein 19"/>
    <property type="match status" value="1"/>
</dbReference>
<dbReference type="Proteomes" id="UP000694388">
    <property type="component" value="Unplaced"/>
</dbReference>
<dbReference type="AlphaFoldDB" id="A0A8C4RAE7"/>
<comment type="function">
    <text evidence="1">May be involved in transcriptional regulation.</text>
</comment>
<feature type="domain" description="C2H2-type" evidence="13">
    <location>
        <begin position="273"/>
        <end position="300"/>
    </location>
</feature>
<dbReference type="GO" id="GO:0000978">
    <property type="term" value="F:RNA polymerase II cis-regulatory region sequence-specific DNA binding"/>
    <property type="evidence" value="ECO:0007669"/>
    <property type="project" value="TreeGrafter"/>
</dbReference>
<dbReference type="Pfam" id="PF13912">
    <property type="entry name" value="zf-C2H2_6"/>
    <property type="match status" value="1"/>
</dbReference>
<keyword evidence="8" id="KW-0238">DNA-binding</keyword>
<keyword evidence="9" id="KW-0804">Transcription</keyword>
<name>A0A8C4RAE7_EPTBU</name>
<evidence type="ECO:0000256" key="4">
    <source>
        <dbReference type="ARBA" id="ARBA00022737"/>
    </source>
</evidence>
<evidence type="ECO:0000256" key="2">
    <source>
        <dbReference type="ARBA" id="ARBA00004123"/>
    </source>
</evidence>
<evidence type="ECO:0000256" key="12">
    <source>
        <dbReference type="SAM" id="MobiDB-lite"/>
    </source>
</evidence>
<accession>A0A8C4RAE7</accession>
<keyword evidence="10" id="KW-0539">Nucleus</keyword>
<evidence type="ECO:0000256" key="1">
    <source>
        <dbReference type="ARBA" id="ARBA00003767"/>
    </source>
</evidence>
<dbReference type="GeneTree" id="ENSGT01150000286941"/>
<feature type="domain" description="C2H2-type" evidence="13">
    <location>
        <begin position="329"/>
        <end position="356"/>
    </location>
</feature>
<feature type="domain" description="C2H2-type" evidence="13">
    <location>
        <begin position="301"/>
        <end position="328"/>
    </location>
</feature>
<proteinExistence type="predicted"/>
<evidence type="ECO:0000313" key="14">
    <source>
        <dbReference type="Ensembl" id="ENSEBUP00000027770.1"/>
    </source>
</evidence>
<protein>
    <recommendedName>
        <fullName evidence="13">C2H2-type domain-containing protein</fullName>
    </recommendedName>
</protein>
<feature type="region of interest" description="Disordered" evidence="12">
    <location>
        <begin position="75"/>
        <end position="113"/>
    </location>
</feature>
<keyword evidence="4" id="KW-0677">Repeat</keyword>
<dbReference type="InterPro" id="IPR013087">
    <property type="entry name" value="Znf_C2H2_type"/>
</dbReference>
<evidence type="ECO:0000256" key="11">
    <source>
        <dbReference type="PROSITE-ProRule" id="PRU00042"/>
    </source>
</evidence>
<evidence type="ECO:0000256" key="10">
    <source>
        <dbReference type="ARBA" id="ARBA00023242"/>
    </source>
</evidence>